<keyword evidence="3" id="KW-1185">Reference proteome</keyword>
<dbReference type="OrthoDB" id="1452708at2"/>
<name>A0A1I4Y5V0_9FLAO</name>
<dbReference type="PROSITE" id="PS51257">
    <property type="entry name" value="PROKAR_LIPOPROTEIN"/>
    <property type="match status" value="1"/>
</dbReference>
<evidence type="ECO:0000313" key="2">
    <source>
        <dbReference type="EMBL" id="SFN33397.1"/>
    </source>
</evidence>
<evidence type="ECO:0000256" key="1">
    <source>
        <dbReference type="SAM" id="SignalP"/>
    </source>
</evidence>
<organism evidence="2 3">
    <name type="scientific">Salegentibacter flavus</name>
    <dbReference type="NCBI Taxonomy" id="287099"/>
    <lineage>
        <taxon>Bacteria</taxon>
        <taxon>Pseudomonadati</taxon>
        <taxon>Bacteroidota</taxon>
        <taxon>Flavobacteriia</taxon>
        <taxon>Flavobacteriales</taxon>
        <taxon>Flavobacteriaceae</taxon>
        <taxon>Salegentibacter</taxon>
    </lineage>
</organism>
<reference evidence="2 3" key="1">
    <citation type="submission" date="2016-10" db="EMBL/GenBank/DDBJ databases">
        <authorList>
            <person name="de Groot N.N."/>
        </authorList>
    </citation>
    <scope>NUCLEOTIDE SEQUENCE [LARGE SCALE GENOMIC DNA]</scope>
    <source>
        <strain evidence="2 3">DSM 17794</strain>
    </source>
</reference>
<evidence type="ECO:0008006" key="4">
    <source>
        <dbReference type="Google" id="ProtNLM"/>
    </source>
</evidence>
<dbReference type="RefSeq" id="WP_093405574.1">
    <property type="nucleotide sequence ID" value="NZ_FOVL01000002.1"/>
</dbReference>
<dbReference type="Pfam" id="PF14352">
    <property type="entry name" value="DUF4402"/>
    <property type="match status" value="1"/>
</dbReference>
<dbReference type="STRING" id="287099.SAMN05660413_00550"/>
<gene>
    <name evidence="2" type="ORF">SAMN05660413_00550</name>
</gene>
<dbReference type="InterPro" id="IPR025514">
    <property type="entry name" value="DUF4402"/>
</dbReference>
<feature type="chain" id="PRO_5011538679" description="DUF4402 domain-containing protein" evidence="1">
    <location>
        <begin position="26"/>
        <end position="168"/>
    </location>
</feature>
<accession>A0A1I4Y5V0</accession>
<evidence type="ECO:0000313" key="3">
    <source>
        <dbReference type="Proteomes" id="UP000199153"/>
    </source>
</evidence>
<protein>
    <recommendedName>
        <fullName evidence="4">DUF4402 domain-containing protein</fullName>
    </recommendedName>
</protein>
<feature type="signal peptide" evidence="1">
    <location>
        <begin position="1"/>
        <end position="25"/>
    </location>
</feature>
<dbReference type="EMBL" id="FOVL01000002">
    <property type="protein sequence ID" value="SFN33397.1"/>
    <property type="molecule type" value="Genomic_DNA"/>
</dbReference>
<proteinExistence type="predicted"/>
<dbReference type="AlphaFoldDB" id="A0A1I4Y5V0"/>
<dbReference type="Proteomes" id="UP000199153">
    <property type="component" value="Unassembled WGS sequence"/>
</dbReference>
<keyword evidence="1" id="KW-0732">Signal</keyword>
<sequence length="168" mass="17656">MKTNYLKILTILILLLAGGACFAQASATANFKASVTIIEPIGITTTSDMNFANIDARNGGTVILKPDNTRVATGGLELEEAANVSAATFMVTGQQGYSFNISLPQGSYELRNGGEAMAIQDFTAELDQSLLGDGPAMLKVGASLFVNPNQEPGVYNSVADLQVTVNYN</sequence>